<dbReference type="InParanoid" id="A0A0C3KR05"/>
<evidence type="ECO:0000313" key="1">
    <source>
        <dbReference type="EMBL" id="KIO11952.1"/>
    </source>
</evidence>
<accession>A0A0C3KR05</accession>
<dbReference type="AlphaFoldDB" id="A0A0C3KR05"/>
<dbReference type="EMBL" id="KN831949">
    <property type="protein sequence ID" value="KIO11952.1"/>
    <property type="molecule type" value="Genomic_DNA"/>
</dbReference>
<keyword evidence="2" id="KW-1185">Reference proteome</keyword>
<evidence type="ECO:0008006" key="3">
    <source>
        <dbReference type="Google" id="ProtNLM"/>
    </source>
</evidence>
<organism evidence="1 2">
    <name type="scientific">Pisolithus tinctorius Marx 270</name>
    <dbReference type="NCBI Taxonomy" id="870435"/>
    <lineage>
        <taxon>Eukaryota</taxon>
        <taxon>Fungi</taxon>
        <taxon>Dikarya</taxon>
        <taxon>Basidiomycota</taxon>
        <taxon>Agaricomycotina</taxon>
        <taxon>Agaricomycetes</taxon>
        <taxon>Agaricomycetidae</taxon>
        <taxon>Boletales</taxon>
        <taxon>Sclerodermatineae</taxon>
        <taxon>Pisolithaceae</taxon>
        <taxon>Pisolithus</taxon>
    </lineage>
</organism>
<sequence length="106" mass="11606">MAIHISLPALSHHRNILVHSDNLGVVMVTNKGCSRSHQINEVLCHLYLLQADLDIAVQAIHVPSQDNIANALSHGDIKGFLTSFPAASTQVYPPIPPYLADMLEYL</sequence>
<dbReference type="HOGENOM" id="CLU_2378572_0_0_1"/>
<dbReference type="STRING" id="870435.A0A0C3KR05"/>
<dbReference type="OrthoDB" id="3255824at2759"/>
<name>A0A0C3KR05_PISTI</name>
<reference evidence="1 2" key="1">
    <citation type="submission" date="2014-04" db="EMBL/GenBank/DDBJ databases">
        <authorList>
            <consortium name="DOE Joint Genome Institute"/>
            <person name="Kuo A."/>
            <person name="Kohler A."/>
            <person name="Costa M.D."/>
            <person name="Nagy L.G."/>
            <person name="Floudas D."/>
            <person name="Copeland A."/>
            <person name="Barry K.W."/>
            <person name="Cichocki N."/>
            <person name="Veneault-Fourrey C."/>
            <person name="LaButti K."/>
            <person name="Lindquist E.A."/>
            <person name="Lipzen A."/>
            <person name="Lundell T."/>
            <person name="Morin E."/>
            <person name="Murat C."/>
            <person name="Sun H."/>
            <person name="Tunlid A."/>
            <person name="Henrissat B."/>
            <person name="Grigoriev I.V."/>
            <person name="Hibbett D.S."/>
            <person name="Martin F."/>
            <person name="Nordberg H.P."/>
            <person name="Cantor M.N."/>
            <person name="Hua S.X."/>
        </authorList>
    </citation>
    <scope>NUCLEOTIDE SEQUENCE [LARGE SCALE GENOMIC DNA]</scope>
    <source>
        <strain evidence="1 2">Marx 270</strain>
    </source>
</reference>
<protein>
    <recommendedName>
        <fullName evidence="3">RNase H type-1 domain-containing protein</fullName>
    </recommendedName>
</protein>
<reference evidence="2" key="2">
    <citation type="submission" date="2015-01" db="EMBL/GenBank/DDBJ databases">
        <title>Evolutionary Origins and Diversification of the Mycorrhizal Mutualists.</title>
        <authorList>
            <consortium name="DOE Joint Genome Institute"/>
            <consortium name="Mycorrhizal Genomics Consortium"/>
            <person name="Kohler A."/>
            <person name="Kuo A."/>
            <person name="Nagy L.G."/>
            <person name="Floudas D."/>
            <person name="Copeland A."/>
            <person name="Barry K.W."/>
            <person name="Cichocki N."/>
            <person name="Veneault-Fourrey C."/>
            <person name="LaButti K."/>
            <person name="Lindquist E.A."/>
            <person name="Lipzen A."/>
            <person name="Lundell T."/>
            <person name="Morin E."/>
            <person name="Murat C."/>
            <person name="Riley R."/>
            <person name="Ohm R."/>
            <person name="Sun H."/>
            <person name="Tunlid A."/>
            <person name="Henrissat B."/>
            <person name="Grigoriev I.V."/>
            <person name="Hibbett D.S."/>
            <person name="Martin F."/>
        </authorList>
    </citation>
    <scope>NUCLEOTIDE SEQUENCE [LARGE SCALE GENOMIC DNA]</scope>
    <source>
        <strain evidence="2">Marx 270</strain>
    </source>
</reference>
<dbReference type="Proteomes" id="UP000054217">
    <property type="component" value="Unassembled WGS sequence"/>
</dbReference>
<proteinExistence type="predicted"/>
<gene>
    <name evidence="1" type="ORF">M404DRAFT_20508</name>
</gene>
<evidence type="ECO:0000313" key="2">
    <source>
        <dbReference type="Proteomes" id="UP000054217"/>
    </source>
</evidence>